<dbReference type="RefSeq" id="WP_074783192.1">
    <property type="nucleotide sequence ID" value="NZ_QRVR01000002.1"/>
</dbReference>
<evidence type="ECO:0000313" key="5">
    <source>
        <dbReference type="Proteomes" id="UP000283429"/>
    </source>
</evidence>
<dbReference type="Proteomes" id="UP000260640">
    <property type="component" value="Unassembled WGS sequence"/>
</dbReference>
<protein>
    <submittedName>
        <fullName evidence="2">Uncharacterized protein</fullName>
    </submittedName>
</protein>
<evidence type="ECO:0000313" key="1">
    <source>
        <dbReference type="EMBL" id="RGJ92194.1"/>
    </source>
</evidence>
<evidence type="ECO:0000313" key="3">
    <source>
        <dbReference type="EMBL" id="RHJ77160.1"/>
    </source>
</evidence>
<gene>
    <name evidence="3" type="ORF">DW105_09300</name>
    <name evidence="2" type="ORF">DW783_06025</name>
    <name evidence="1" type="ORF">DXD46_00210</name>
</gene>
<dbReference type="EMBL" id="QSPP01000001">
    <property type="protein sequence ID" value="RGJ92194.1"/>
    <property type="molecule type" value="Genomic_DNA"/>
</dbReference>
<evidence type="ECO:0000313" key="2">
    <source>
        <dbReference type="EMBL" id="RHD82355.1"/>
    </source>
</evidence>
<evidence type="ECO:0000313" key="6">
    <source>
        <dbReference type="Proteomes" id="UP000283958"/>
    </source>
</evidence>
<evidence type="ECO:0000313" key="4">
    <source>
        <dbReference type="Proteomes" id="UP000260640"/>
    </source>
</evidence>
<organism evidence="2 5">
    <name type="scientific">Phocaeicola vulgatus</name>
    <name type="common">Bacteroides vulgatus</name>
    <dbReference type="NCBI Taxonomy" id="821"/>
    <lineage>
        <taxon>Bacteria</taxon>
        <taxon>Pseudomonadati</taxon>
        <taxon>Bacteroidota</taxon>
        <taxon>Bacteroidia</taxon>
        <taxon>Bacteroidales</taxon>
        <taxon>Bacteroidaceae</taxon>
        <taxon>Phocaeicola</taxon>
    </lineage>
</organism>
<accession>A0A1H7GC48</accession>
<dbReference type="EMBL" id="QSJM01000013">
    <property type="protein sequence ID" value="RHD82355.1"/>
    <property type="molecule type" value="Genomic_DNA"/>
</dbReference>
<dbReference type="Proteomes" id="UP000283429">
    <property type="component" value="Unassembled WGS sequence"/>
</dbReference>
<dbReference type="EMBL" id="QRMN01000018">
    <property type="protein sequence ID" value="RHJ77160.1"/>
    <property type="molecule type" value="Genomic_DNA"/>
</dbReference>
<name>A0A1H7GC48_PHOVU</name>
<proteinExistence type="predicted"/>
<sequence>MVEFIVKLGVFLFGNRWNSILASFVNLYLSNKFVRSYKVSKQLVTSKMLIYMADGKMRHGGISDRLRGAVSVYKLCKKMGLVFKINFVHPFELNDYLVPNMYDWYISPEEIVYDRRKSSPVVRSTGLSERMWKIQEKRMAAKVKKHKMQYHIYTNACFAESEFHDLFAELFKPSFKLQSLIDENLKNLGGDYISISYRFQQALGDFKDSPSKILKEKDASILIKKCLDACSYIHEIAPFHKKILITSDSARFINEVRCFSYVYIIPGDIAHMDYDSGTDAALKTFLDLFLISKAQKAYNVVSKEMYNGGFAMRGAMIGGIEYEVIRI</sequence>
<dbReference type="AlphaFoldDB" id="A0A1H7GC48"/>
<reference evidence="4 5" key="1">
    <citation type="submission" date="2018-08" db="EMBL/GenBank/DDBJ databases">
        <title>A genome reference for cultivated species of the human gut microbiota.</title>
        <authorList>
            <person name="Zou Y."/>
            <person name="Xue W."/>
            <person name="Luo G."/>
        </authorList>
    </citation>
    <scope>NUCLEOTIDE SEQUENCE [LARGE SCALE GENOMIC DNA]</scope>
    <source>
        <strain evidence="3 6">AM09-18</strain>
        <strain evidence="2 5">AM30-40</strain>
        <strain evidence="1 4">TM05-16</strain>
    </source>
</reference>
<dbReference type="Proteomes" id="UP000283958">
    <property type="component" value="Unassembled WGS sequence"/>
</dbReference>
<comment type="caution">
    <text evidence="2">The sequence shown here is derived from an EMBL/GenBank/DDBJ whole genome shotgun (WGS) entry which is preliminary data.</text>
</comment>